<evidence type="ECO:0008006" key="3">
    <source>
        <dbReference type="Google" id="ProtNLM"/>
    </source>
</evidence>
<reference evidence="1 2" key="1">
    <citation type="submission" date="2021-03" db="EMBL/GenBank/DDBJ databases">
        <title>Antimicrobial resistance genes in bacteria isolated from Japanese honey, and their potential for conferring macrolide and lincosamide resistance in the American foulbrood pathogen Paenibacillus larvae.</title>
        <authorList>
            <person name="Okamoto M."/>
            <person name="Kumagai M."/>
            <person name="Kanamori H."/>
            <person name="Takamatsu D."/>
        </authorList>
    </citation>
    <scope>NUCLEOTIDE SEQUENCE [LARGE SCALE GENOMIC DNA]</scope>
    <source>
        <strain evidence="1 2">J1TS3</strain>
    </source>
</reference>
<proteinExistence type="predicted"/>
<organism evidence="1 2">
    <name type="scientific">Siminovitchia fordii</name>
    <dbReference type="NCBI Taxonomy" id="254759"/>
    <lineage>
        <taxon>Bacteria</taxon>
        <taxon>Bacillati</taxon>
        <taxon>Bacillota</taxon>
        <taxon>Bacilli</taxon>
        <taxon>Bacillales</taxon>
        <taxon>Bacillaceae</taxon>
        <taxon>Siminovitchia</taxon>
    </lineage>
</organism>
<protein>
    <recommendedName>
        <fullName evidence="3">Spore coat protein</fullName>
    </recommendedName>
</protein>
<keyword evidence="2" id="KW-1185">Reference proteome</keyword>
<gene>
    <name evidence="1" type="ORF">J1TS3_09140</name>
</gene>
<dbReference type="Proteomes" id="UP000680279">
    <property type="component" value="Unassembled WGS sequence"/>
</dbReference>
<evidence type="ECO:0000313" key="1">
    <source>
        <dbReference type="EMBL" id="GIN19780.1"/>
    </source>
</evidence>
<dbReference type="InterPro" id="IPR012851">
    <property type="entry name" value="Spore_coat_CotF-like"/>
</dbReference>
<sequence>MLTYRSVGVRSLLVAERWSWTKQQHFYMNNHEKFILSLTLKGDRYYMNNQNQSGQKIQNPSMQVPKTPQMNDRDFINDMLATEKYMTNSYAVALHEASHQHLYDDLLTIFNETQHAQRSLFEHMFKNGWYSFDAESEQKIQQSYQQHAGYSNQFPYGGTQ</sequence>
<dbReference type="Pfam" id="PF07875">
    <property type="entry name" value="Coat_F"/>
    <property type="match status" value="1"/>
</dbReference>
<accession>A0ABQ4K207</accession>
<evidence type="ECO:0000313" key="2">
    <source>
        <dbReference type="Proteomes" id="UP000680279"/>
    </source>
</evidence>
<name>A0ABQ4K207_9BACI</name>
<comment type="caution">
    <text evidence="1">The sequence shown here is derived from an EMBL/GenBank/DDBJ whole genome shotgun (WGS) entry which is preliminary data.</text>
</comment>
<dbReference type="EMBL" id="BOQT01000002">
    <property type="protein sequence ID" value="GIN19780.1"/>
    <property type="molecule type" value="Genomic_DNA"/>
</dbReference>